<reference evidence="10" key="1">
    <citation type="submission" date="2021-10" db="EMBL/GenBank/DDBJ databases">
        <title>Tropical sea cucumber genome reveals ecological adaptation and Cuvierian tubules defense mechanism.</title>
        <authorList>
            <person name="Chen T."/>
        </authorList>
    </citation>
    <scope>NUCLEOTIDE SEQUENCE</scope>
    <source>
        <strain evidence="10">Nanhai2018</strain>
        <tissue evidence="10">Muscle</tissue>
    </source>
</reference>
<proteinExistence type="inferred from homology"/>
<evidence type="ECO:0000256" key="6">
    <source>
        <dbReference type="ARBA" id="ARBA00022989"/>
    </source>
</evidence>
<dbReference type="AlphaFoldDB" id="A0A9Q0YT14"/>
<evidence type="ECO:0000256" key="1">
    <source>
        <dbReference type="ARBA" id="ARBA00004448"/>
    </source>
</evidence>
<evidence type="ECO:0000313" key="11">
    <source>
        <dbReference type="Proteomes" id="UP001152320"/>
    </source>
</evidence>
<dbReference type="GO" id="GO:0005743">
    <property type="term" value="C:mitochondrial inner membrane"/>
    <property type="evidence" value="ECO:0007669"/>
    <property type="project" value="UniProtKB-SubCell"/>
</dbReference>
<dbReference type="EMBL" id="JAIZAY010000016">
    <property type="protein sequence ID" value="KAJ8027255.1"/>
    <property type="molecule type" value="Genomic_DNA"/>
</dbReference>
<evidence type="ECO:0000256" key="2">
    <source>
        <dbReference type="ARBA" id="ARBA00006416"/>
    </source>
</evidence>
<evidence type="ECO:0000256" key="7">
    <source>
        <dbReference type="ARBA" id="ARBA00023128"/>
    </source>
</evidence>
<name>A0A9Q0YT14_HOLLE</name>
<keyword evidence="4" id="KW-0812">Transmembrane</keyword>
<comment type="caution">
    <text evidence="10">The sequence shown here is derived from an EMBL/GenBank/DDBJ whole genome shotgun (WGS) entry which is preliminary data.</text>
</comment>
<comment type="function">
    <text evidence="9">Mediates the uptake of pyruvate into mitochondria.</text>
</comment>
<keyword evidence="5 9" id="KW-0999">Mitochondrion inner membrane</keyword>
<keyword evidence="7 9" id="KW-0496">Mitochondrion</keyword>
<keyword evidence="10" id="KW-0670">Pyruvate</keyword>
<dbReference type="GO" id="GO:0006850">
    <property type="term" value="P:pyruvate import into mitochondria"/>
    <property type="evidence" value="ECO:0007669"/>
    <property type="project" value="InterPro"/>
</dbReference>
<gene>
    <name evidence="10" type="ORF">HOLleu_32353</name>
</gene>
<evidence type="ECO:0000256" key="9">
    <source>
        <dbReference type="RuleBase" id="RU363100"/>
    </source>
</evidence>
<dbReference type="Proteomes" id="UP001152320">
    <property type="component" value="Chromosome 16"/>
</dbReference>
<keyword evidence="8" id="KW-0472">Membrane</keyword>
<evidence type="ECO:0000256" key="8">
    <source>
        <dbReference type="ARBA" id="ARBA00023136"/>
    </source>
</evidence>
<evidence type="ECO:0000256" key="3">
    <source>
        <dbReference type="ARBA" id="ARBA00022448"/>
    </source>
</evidence>
<comment type="subcellular location">
    <subcellularLocation>
        <location evidence="1 9">Mitochondrion inner membrane</location>
        <topology evidence="1 9">Multi-pass membrane protein</topology>
    </subcellularLocation>
</comment>
<evidence type="ECO:0000256" key="4">
    <source>
        <dbReference type="ARBA" id="ARBA00022692"/>
    </source>
</evidence>
<comment type="similarity">
    <text evidence="2 9">Belongs to the mitochondrial pyruvate carrier (MPC) (TC 2.A.105) family.</text>
</comment>
<keyword evidence="3 9" id="KW-0813">Transport</keyword>
<dbReference type="PANTHER" id="PTHR14154">
    <property type="entry name" value="UPF0041 BRAIN PROTEIN 44-RELATED"/>
    <property type="match status" value="1"/>
</dbReference>
<dbReference type="InterPro" id="IPR005336">
    <property type="entry name" value="MPC"/>
</dbReference>
<dbReference type="Pfam" id="PF03650">
    <property type="entry name" value="MPC"/>
    <property type="match status" value="1"/>
</dbReference>
<keyword evidence="6" id="KW-1133">Transmembrane helix</keyword>
<evidence type="ECO:0000256" key="5">
    <source>
        <dbReference type="ARBA" id="ARBA00022792"/>
    </source>
</evidence>
<keyword evidence="11" id="KW-1185">Reference proteome</keyword>
<evidence type="ECO:0000313" key="10">
    <source>
        <dbReference type="EMBL" id="KAJ8027255.1"/>
    </source>
</evidence>
<sequence>MSSGNRQHVANWAIPLAALGDMKRDPEIISPRMTTALCIYSLLFMRFAIKVQPRNMLLFACHFTNEGAQLTQLGRWINHNYGSKSATK</sequence>
<accession>A0A9Q0YT14</accession>
<dbReference type="OrthoDB" id="1697690at2759"/>
<protein>
    <recommendedName>
        <fullName evidence="9">Mitochondrial pyruvate carrier</fullName>
    </recommendedName>
</protein>
<organism evidence="10 11">
    <name type="scientific">Holothuria leucospilota</name>
    <name type="common">Black long sea cucumber</name>
    <name type="synonym">Mertensiothuria leucospilota</name>
    <dbReference type="NCBI Taxonomy" id="206669"/>
    <lineage>
        <taxon>Eukaryota</taxon>
        <taxon>Metazoa</taxon>
        <taxon>Echinodermata</taxon>
        <taxon>Eleutherozoa</taxon>
        <taxon>Echinozoa</taxon>
        <taxon>Holothuroidea</taxon>
        <taxon>Aspidochirotacea</taxon>
        <taxon>Aspidochirotida</taxon>
        <taxon>Holothuriidae</taxon>
        <taxon>Holothuria</taxon>
    </lineage>
</organism>